<sequence>MSNQELPVLGRDGAEDCCPRLLATPLDDSQAVELARVFKALGDPVRLRLLSMIASRAGGEVCVCDLTPAFDLSQPTISHHLKLLKQAGLIDSERRGTWVYYRLLPYTTDRLAAILTRPAGDPLPAATPAGEPQPAATSAGEPLPATATNGAAS</sequence>
<dbReference type="PRINTS" id="PR00778">
    <property type="entry name" value="HTHARSR"/>
</dbReference>
<evidence type="ECO:0000256" key="3">
    <source>
        <dbReference type="ARBA" id="ARBA00023163"/>
    </source>
</evidence>
<dbReference type="Gene3D" id="1.10.10.10">
    <property type="entry name" value="Winged helix-like DNA-binding domain superfamily/Winged helix DNA-binding domain"/>
    <property type="match status" value="1"/>
</dbReference>
<evidence type="ECO:0000313" key="6">
    <source>
        <dbReference type="EMBL" id="MDT0413139.1"/>
    </source>
</evidence>
<evidence type="ECO:0000259" key="5">
    <source>
        <dbReference type="PROSITE" id="PS50987"/>
    </source>
</evidence>
<dbReference type="InterPro" id="IPR036390">
    <property type="entry name" value="WH_DNA-bd_sf"/>
</dbReference>
<dbReference type="SUPFAM" id="SSF46785">
    <property type="entry name" value="Winged helix' DNA-binding domain"/>
    <property type="match status" value="1"/>
</dbReference>
<dbReference type="InterPro" id="IPR018334">
    <property type="entry name" value="ArsR_HTH"/>
</dbReference>
<dbReference type="InterPro" id="IPR036388">
    <property type="entry name" value="WH-like_DNA-bd_sf"/>
</dbReference>
<evidence type="ECO:0000256" key="1">
    <source>
        <dbReference type="ARBA" id="ARBA00023015"/>
    </source>
</evidence>
<feature type="region of interest" description="Disordered" evidence="4">
    <location>
        <begin position="121"/>
        <end position="153"/>
    </location>
</feature>
<dbReference type="InterPro" id="IPR011991">
    <property type="entry name" value="ArsR-like_HTH"/>
</dbReference>
<keyword evidence="2" id="KW-0238">DNA-binding</keyword>
<keyword evidence="3" id="KW-0804">Transcription</keyword>
<dbReference type="SMART" id="SM00418">
    <property type="entry name" value="HTH_ARSR"/>
    <property type="match status" value="1"/>
</dbReference>
<dbReference type="PANTHER" id="PTHR33154:SF18">
    <property type="entry name" value="ARSENICAL RESISTANCE OPERON REPRESSOR"/>
    <property type="match status" value="1"/>
</dbReference>
<dbReference type="EMBL" id="JAVRET010000113">
    <property type="protein sequence ID" value="MDT0413139.1"/>
    <property type="molecule type" value="Genomic_DNA"/>
</dbReference>
<dbReference type="RefSeq" id="WP_050794834.1">
    <property type="nucleotide sequence ID" value="NZ_JAVRET010000113.1"/>
</dbReference>
<feature type="domain" description="HTH arsR-type" evidence="5">
    <location>
        <begin position="26"/>
        <end position="122"/>
    </location>
</feature>
<comment type="caution">
    <text evidence="6">The sequence shown here is derived from an EMBL/GenBank/DDBJ whole genome shotgun (WGS) entry which is preliminary data.</text>
</comment>
<reference evidence="7" key="1">
    <citation type="submission" date="2023-07" db="EMBL/GenBank/DDBJ databases">
        <title>30 novel species of actinomycetes from the DSMZ collection.</title>
        <authorList>
            <person name="Nouioui I."/>
        </authorList>
    </citation>
    <scope>NUCLEOTIDE SEQUENCE [LARGE SCALE GENOMIC DNA]</scope>
    <source>
        <strain evidence="7">DSM 41979</strain>
    </source>
</reference>
<name>A0ABU2R8W8_9ACTN</name>
<dbReference type="Pfam" id="PF01022">
    <property type="entry name" value="HTH_5"/>
    <property type="match status" value="1"/>
</dbReference>
<evidence type="ECO:0000313" key="7">
    <source>
        <dbReference type="Proteomes" id="UP001183610"/>
    </source>
</evidence>
<keyword evidence="7" id="KW-1185">Reference proteome</keyword>
<evidence type="ECO:0000256" key="2">
    <source>
        <dbReference type="ARBA" id="ARBA00023125"/>
    </source>
</evidence>
<dbReference type="InterPro" id="IPR001845">
    <property type="entry name" value="HTH_ArsR_DNA-bd_dom"/>
</dbReference>
<protein>
    <submittedName>
        <fullName evidence="6">Metalloregulator ArsR/SmtB family transcription factor</fullName>
    </submittedName>
</protein>
<gene>
    <name evidence="6" type="ORF">RM698_29355</name>
</gene>
<dbReference type="PROSITE" id="PS00846">
    <property type="entry name" value="HTH_ARSR_1"/>
    <property type="match status" value="1"/>
</dbReference>
<proteinExistence type="predicted"/>
<dbReference type="CDD" id="cd00090">
    <property type="entry name" value="HTH_ARSR"/>
    <property type="match status" value="1"/>
</dbReference>
<dbReference type="Proteomes" id="UP001183610">
    <property type="component" value="Unassembled WGS sequence"/>
</dbReference>
<dbReference type="NCBIfam" id="NF033788">
    <property type="entry name" value="HTH_metalloreg"/>
    <property type="match status" value="1"/>
</dbReference>
<evidence type="ECO:0000256" key="4">
    <source>
        <dbReference type="SAM" id="MobiDB-lite"/>
    </source>
</evidence>
<dbReference type="PROSITE" id="PS50987">
    <property type="entry name" value="HTH_ARSR_2"/>
    <property type="match status" value="1"/>
</dbReference>
<organism evidence="6 7">
    <name type="scientific">Streptomyces evansiae</name>
    <dbReference type="NCBI Taxonomy" id="3075535"/>
    <lineage>
        <taxon>Bacteria</taxon>
        <taxon>Bacillati</taxon>
        <taxon>Actinomycetota</taxon>
        <taxon>Actinomycetes</taxon>
        <taxon>Kitasatosporales</taxon>
        <taxon>Streptomycetaceae</taxon>
        <taxon>Streptomyces</taxon>
    </lineage>
</organism>
<accession>A0ABU2R8W8</accession>
<dbReference type="PANTHER" id="PTHR33154">
    <property type="entry name" value="TRANSCRIPTIONAL REGULATOR, ARSR FAMILY"/>
    <property type="match status" value="1"/>
</dbReference>
<keyword evidence="1" id="KW-0805">Transcription regulation</keyword>
<dbReference type="InterPro" id="IPR051081">
    <property type="entry name" value="HTH_MetalResp_TranReg"/>
</dbReference>